<comment type="caution">
    <text evidence="1">The sequence shown here is derived from an EMBL/GenBank/DDBJ whole genome shotgun (WGS) entry which is preliminary data.</text>
</comment>
<name>A0AAV3S141_LITER</name>
<proteinExistence type="predicted"/>
<keyword evidence="2" id="KW-1185">Reference proteome</keyword>
<evidence type="ECO:0000313" key="1">
    <source>
        <dbReference type="EMBL" id="GAA0186600.1"/>
    </source>
</evidence>
<reference evidence="1 2" key="1">
    <citation type="submission" date="2024-01" db="EMBL/GenBank/DDBJ databases">
        <title>The complete chloroplast genome sequence of Lithospermum erythrorhizon: insights into the phylogenetic relationship among Boraginaceae species and the maternal lineages of purple gromwells.</title>
        <authorList>
            <person name="Okada T."/>
            <person name="Watanabe K."/>
        </authorList>
    </citation>
    <scope>NUCLEOTIDE SEQUENCE [LARGE SCALE GENOMIC DNA]</scope>
</reference>
<protein>
    <recommendedName>
        <fullName evidence="3">DUF2382 domain-containing protein</fullName>
    </recommendedName>
</protein>
<gene>
    <name evidence="1" type="ORF">LIER_33888</name>
</gene>
<organism evidence="1 2">
    <name type="scientific">Lithospermum erythrorhizon</name>
    <name type="common">Purple gromwell</name>
    <name type="synonym">Lithospermum officinale var. erythrorhizon</name>
    <dbReference type="NCBI Taxonomy" id="34254"/>
    <lineage>
        <taxon>Eukaryota</taxon>
        <taxon>Viridiplantae</taxon>
        <taxon>Streptophyta</taxon>
        <taxon>Embryophyta</taxon>
        <taxon>Tracheophyta</taxon>
        <taxon>Spermatophyta</taxon>
        <taxon>Magnoliopsida</taxon>
        <taxon>eudicotyledons</taxon>
        <taxon>Gunneridae</taxon>
        <taxon>Pentapetalae</taxon>
        <taxon>asterids</taxon>
        <taxon>lamiids</taxon>
        <taxon>Boraginales</taxon>
        <taxon>Boraginaceae</taxon>
        <taxon>Boraginoideae</taxon>
        <taxon>Lithospermeae</taxon>
        <taxon>Lithospermum</taxon>
    </lineage>
</organism>
<dbReference type="EMBL" id="BAABME010013861">
    <property type="protein sequence ID" value="GAA0186600.1"/>
    <property type="molecule type" value="Genomic_DNA"/>
</dbReference>
<accession>A0AAV3S141</accession>
<dbReference type="Proteomes" id="UP001454036">
    <property type="component" value="Unassembled WGS sequence"/>
</dbReference>
<dbReference type="AlphaFoldDB" id="A0AAV3S141"/>
<sequence length="162" mass="18538">MNESNTKEDWDFETSFFVEEVDVVDVQGKNLVQEYAISTICEYSVDRIVDSRCSNHVIGEEVKVYKDLKVTGTPVMEGQEIETVNVMSAKEVYEDKIVLPNTQELQENMQIKLQASPLEDVVDETEYGKLNSPIDEKLRESEIRSKLRSLWGTRISETPAKV</sequence>
<evidence type="ECO:0000313" key="2">
    <source>
        <dbReference type="Proteomes" id="UP001454036"/>
    </source>
</evidence>
<evidence type="ECO:0008006" key="3">
    <source>
        <dbReference type="Google" id="ProtNLM"/>
    </source>
</evidence>